<reference evidence="3 4" key="1">
    <citation type="submission" date="2018-05" db="EMBL/GenBank/DDBJ databases">
        <authorList>
            <person name="Datahose"/>
        </authorList>
    </citation>
    <scope>NUCLEOTIDE SEQUENCE</scope>
</reference>
<dbReference type="Ensembl" id="ENSACLT00000017620.2">
    <property type="protein sequence ID" value="ENSACLP00000017206.2"/>
    <property type="gene ID" value="ENSACLG00000011690.2"/>
</dbReference>
<name>A0A3P8PJH2_ASTCA</name>
<dbReference type="PROSITE" id="PS50835">
    <property type="entry name" value="IG_LIKE"/>
    <property type="match status" value="1"/>
</dbReference>
<dbReference type="Proteomes" id="UP000265100">
    <property type="component" value="Chromosome 11"/>
</dbReference>
<accession>A0A3P8PJH2</accession>
<keyword evidence="1" id="KW-0472">Membrane</keyword>
<feature type="domain" description="Ig-like" evidence="2">
    <location>
        <begin position="102"/>
        <end position="190"/>
    </location>
</feature>
<reference evidence="3" key="4">
    <citation type="submission" date="2025-09" db="UniProtKB">
        <authorList>
            <consortium name="Ensembl"/>
        </authorList>
    </citation>
    <scope>IDENTIFICATION</scope>
</reference>
<dbReference type="InterPro" id="IPR013783">
    <property type="entry name" value="Ig-like_fold"/>
</dbReference>
<keyword evidence="1" id="KW-0812">Transmembrane</keyword>
<keyword evidence="1" id="KW-1133">Transmembrane helix</keyword>
<reference evidence="4" key="2">
    <citation type="submission" date="2023-03" db="EMBL/GenBank/DDBJ databases">
        <authorList>
            <consortium name="Wellcome Sanger Institute Data Sharing"/>
        </authorList>
    </citation>
    <scope>NUCLEOTIDE SEQUENCE [LARGE SCALE GENOMIC DNA]</scope>
</reference>
<dbReference type="InterPro" id="IPR036179">
    <property type="entry name" value="Ig-like_dom_sf"/>
</dbReference>
<evidence type="ECO:0000313" key="4">
    <source>
        <dbReference type="Proteomes" id="UP000265100"/>
    </source>
</evidence>
<dbReference type="InterPro" id="IPR007110">
    <property type="entry name" value="Ig-like_dom"/>
</dbReference>
<proteinExistence type="predicted"/>
<dbReference type="AlphaFoldDB" id="A0A3P8PJH2"/>
<dbReference type="PANTHER" id="PTHR46484">
    <property type="entry name" value="SI:CH211-171H4.5-RELATED"/>
    <property type="match status" value="1"/>
</dbReference>
<keyword evidence="4" id="KW-1185">Reference proteome</keyword>
<evidence type="ECO:0000313" key="3">
    <source>
        <dbReference type="Ensembl" id="ENSACLP00000017206.2"/>
    </source>
</evidence>
<dbReference type="GeneTree" id="ENSGT01030000234968"/>
<protein>
    <recommendedName>
        <fullName evidence="2">Ig-like domain-containing protein</fullName>
    </recommendedName>
</protein>
<dbReference type="PANTHER" id="PTHR46484:SF7">
    <property type="entry name" value="MYELIN-ASSOCIATED GLYCOPROTEIN-LIKE-RELATED"/>
    <property type="match status" value="1"/>
</dbReference>
<sequence>TLTKGSLSWHYKGKTPDTKGNNIFHSDATLIKDNFKGRTKMLGELGQNNCTLEITQIRNHDNGPFCFRVELVKEEGNEPTKDMFSFDKDCVELNMITDPAEPTLTQPMAATQGEPYTVICSVMHTCPTHVPTLTWNWKTERLIVYHRLIRSGNWETQSILTFIPEEKDDNRELTCTAGFNGGQTSSSKFTLNVKCIESYNHIIIPAVVGIGTALLFGIFCIFMAKKYKNRIAELQNQEGTMWNRLSRLSRRGRR</sequence>
<feature type="transmembrane region" description="Helical" evidence="1">
    <location>
        <begin position="202"/>
        <end position="224"/>
    </location>
</feature>
<dbReference type="SUPFAM" id="SSF48726">
    <property type="entry name" value="Immunoglobulin"/>
    <property type="match status" value="2"/>
</dbReference>
<organism evidence="3 4">
    <name type="scientific">Astatotilapia calliptera</name>
    <name type="common">Eastern happy</name>
    <name type="synonym">Chromis callipterus</name>
    <dbReference type="NCBI Taxonomy" id="8154"/>
    <lineage>
        <taxon>Eukaryota</taxon>
        <taxon>Metazoa</taxon>
        <taxon>Chordata</taxon>
        <taxon>Craniata</taxon>
        <taxon>Vertebrata</taxon>
        <taxon>Euteleostomi</taxon>
        <taxon>Actinopterygii</taxon>
        <taxon>Neopterygii</taxon>
        <taxon>Teleostei</taxon>
        <taxon>Neoteleostei</taxon>
        <taxon>Acanthomorphata</taxon>
        <taxon>Ovalentaria</taxon>
        <taxon>Cichlomorphae</taxon>
        <taxon>Cichliformes</taxon>
        <taxon>Cichlidae</taxon>
        <taxon>African cichlids</taxon>
        <taxon>Pseudocrenilabrinae</taxon>
        <taxon>Haplochromini</taxon>
        <taxon>Astatotilapia</taxon>
    </lineage>
</organism>
<evidence type="ECO:0000256" key="1">
    <source>
        <dbReference type="SAM" id="Phobius"/>
    </source>
</evidence>
<reference evidence="3" key="3">
    <citation type="submission" date="2025-08" db="UniProtKB">
        <authorList>
            <consortium name="Ensembl"/>
        </authorList>
    </citation>
    <scope>IDENTIFICATION</scope>
</reference>
<evidence type="ECO:0000259" key="2">
    <source>
        <dbReference type="PROSITE" id="PS50835"/>
    </source>
</evidence>
<dbReference type="Gene3D" id="2.60.40.10">
    <property type="entry name" value="Immunoglobulins"/>
    <property type="match status" value="2"/>
</dbReference>